<dbReference type="Proteomes" id="UP000233781">
    <property type="component" value="Unassembled WGS sequence"/>
</dbReference>
<dbReference type="OrthoDB" id="5185156at2"/>
<dbReference type="EMBL" id="PJNE01000001">
    <property type="protein sequence ID" value="PKW25750.1"/>
    <property type="molecule type" value="Genomic_DNA"/>
</dbReference>
<accession>A0A2N3YG10</accession>
<dbReference type="RefSeq" id="WP_101394432.1">
    <property type="nucleotide sequence ID" value="NZ_PJNE01000001.1"/>
</dbReference>
<evidence type="ECO:0000313" key="2">
    <source>
        <dbReference type="Proteomes" id="UP000233781"/>
    </source>
</evidence>
<keyword evidence="2" id="KW-1185">Reference proteome</keyword>
<reference evidence="1 2" key="1">
    <citation type="submission" date="2017-12" db="EMBL/GenBank/DDBJ databases">
        <title>Sequencing the genomes of 1000 Actinobacteria strains.</title>
        <authorList>
            <person name="Klenk H.-P."/>
        </authorList>
    </citation>
    <scope>NUCLEOTIDE SEQUENCE [LARGE SCALE GENOMIC DNA]</scope>
    <source>
        <strain evidence="1 2">DSM 12806</strain>
    </source>
</reference>
<sequence>MELTVTPTPSTMSARDALPALDPSSGVLTASTTLTRNAWTLSQDLLLGLGARHDLPGAGRRHDEDITLLRCWIRAYDIRLIVMLNAHLVPYPRLLTFLLDLGRAADCDVALTHDESTVTPVIAWAQDNGARVHTTPTPLIDRMKATARPAYPLPAEAPTSFPKFLPEVDFYAFRGLCRELLPANEFAIVDDLYVRTFRDITANPLGDDEDASSRLRTMLSTVTTESEATTIIRATQAALFKTGRHLYVWMPTLRTAMQRDQHRRLTPAEVRSLRGYRTPWRSSLAVLHDAELTSNDIAALTLADLQPTGHLTNPAQPLTDDARAFLRAHREFRRIKGATEGDPLFTMNTPGVRAALRSIGRDLLIPTVSAQAGFDDTPDQTWRKALGVRIATLT</sequence>
<evidence type="ECO:0000313" key="1">
    <source>
        <dbReference type="EMBL" id="PKW25750.1"/>
    </source>
</evidence>
<protein>
    <submittedName>
        <fullName evidence="1">Uncharacterized protein</fullName>
    </submittedName>
</protein>
<name>A0A2N3YG10_9MICO</name>
<gene>
    <name evidence="1" type="ORF">ATL31_0550</name>
</gene>
<proteinExistence type="predicted"/>
<organism evidence="1 2">
    <name type="scientific">Phycicoccus duodecadis</name>
    <dbReference type="NCBI Taxonomy" id="173053"/>
    <lineage>
        <taxon>Bacteria</taxon>
        <taxon>Bacillati</taxon>
        <taxon>Actinomycetota</taxon>
        <taxon>Actinomycetes</taxon>
        <taxon>Micrococcales</taxon>
        <taxon>Intrasporangiaceae</taxon>
        <taxon>Phycicoccus</taxon>
    </lineage>
</organism>
<dbReference type="AlphaFoldDB" id="A0A2N3YG10"/>
<comment type="caution">
    <text evidence="1">The sequence shown here is derived from an EMBL/GenBank/DDBJ whole genome shotgun (WGS) entry which is preliminary data.</text>
</comment>